<name>A0A9X2E4G2_9NOCA</name>
<evidence type="ECO:0000313" key="2">
    <source>
        <dbReference type="Proteomes" id="UP001139157"/>
    </source>
</evidence>
<reference evidence="1" key="1">
    <citation type="submission" date="2022-06" db="EMBL/GenBank/DDBJ databases">
        <title>Novel species in genus nocardia.</title>
        <authorList>
            <person name="Li F."/>
        </authorList>
    </citation>
    <scope>NUCLEOTIDE SEQUENCE</scope>
    <source>
        <strain evidence="1">CDC141</strain>
    </source>
</reference>
<dbReference type="AlphaFoldDB" id="A0A9X2E4G2"/>
<gene>
    <name evidence="1" type="ORF">NDR86_11300</name>
</gene>
<organism evidence="1 2">
    <name type="scientific">Nocardia pulmonis</name>
    <dbReference type="NCBI Taxonomy" id="2951408"/>
    <lineage>
        <taxon>Bacteria</taxon>
        <taxon>Bacillati</taxon>
        <taxon>Actinomycetota</taxon>
        <taxon>Actinomycetes</taxon>
        <taxon>Mycobacteriales</taxon>
        <taxon>Nocardiaceae</taxon>
        <taxon>Nocardia</taxon>
    </lineage>
</organism>
<keyword evidence="2" id="KW-1185">Reference proteome</keyword>
<dbReference type="Proteomes" id="UP001139157">
    <property type="component" value="Unassembled WGS sequence"/>
</dbReference>
<proteinExistence type="predicted"/>
<comment type="caution">
    <text evidence="1">The sequence shown here is derived from an EMBL/GenBank/DDBJ whole genome shotgun (WGS) entry which is preliminary data.</text>
</comment>
<dbReference type="EMBL" id="JAMRXG010000004">
    <property type="protein sequence ID" value="MCM6774059.1"/>
    <property type="molecule type" value="Genomic_DNA"/>
</dbReference>
<sequence length="139" mass="14226">MIKPTLGLLVVVAGLTGCSYGPDNPSTAQAIAAVPSTTTTPVSDGDRAFLSSLGVKGGGLARLAITSPYGAISTGHNLAEEFERLVNTGMAPAQAFPALVDNFVHGDGFDQDSMTAAEVADLVRLAVGIYKPQYSIDVS</sequence>
<accession>A0A9X2E4G2</accession>
<dbReference type="PROSITE" id="PS51257">
    <property type="entry name" value="PROKAR_LIPOPROTEIN"/>
    <property type="match status" value="1"/>
</dbReference>
<dbReference type="RefSeq" id="WP_251911321.1">
    <property type="nucleotide sequence ID" value="NZ_JAMRXG010000004.1"/>
</dbReference>
<protein>
    <submittedName>
        <fullName evidence="1">Uncharacterized protein</fullName>
    </submittedName>
</protein>
<evidence type="ECO:0000313" key="1">
    <source>
        <dbReference type="EMBL" id="MCM6774059.1"/>
    </source>
</evidence>